<evidence type="ECO:0000313" key="5">
    <source>
        <dbReference type="Proteomes" id="UP001499841"/>
    </source>
</evidence>
<dbReference type="PIRSF" id="PIRSF012296">
    <property type="entry name" value="EutS_PduU"/>
    <property type="match status" value="1"/>
</dbReference>
<dbReference type="PROSITE" id="PS51931">
    <property type="entry name" value="BMC_CP"/>
    <property type="match status" value="1"/>
</dbReference>
<dbReference type="InterPro" id="IPR000249">
    <property type="entry name" value="BMC_dom"/>
</dbReference>
<evidence type="ECO:0000256" key="2">
    <source>
        <dbReference type="ARBA" id="ARBA00024446"/>
    </source>
</evidence>
<proteinExistence type="predicted"/>
<dbReference type="SMART" id="SM00877">
    <property type="entry name" value="BMC"/>
    <property type="match status" value="1"/>
</dbReference>
<evidence type="ECO:0000313" key="4">
    <source>
        <dbReference type="EMBL" id="GAA3512702.1"/>
    </source>
</evidence>
<sequence length="116" mass="12043">MIDTEKTRIIQEFVPGKQVTLAHIMANADPQLLPKIGIQDKASGSVAVMTLTPGEAAIIGGDIAAKAADVELAYVDRFSGSLLLVGQLADIEAGVQAVVETLVGVLGFTPCPITRT</sequence>
<dbReference type="Gene3D" id="3.30.70.1710">
    <property type="match status" value="1"/>
</dbReference>
<accession>A0ABP6UQY7</accession>
<evidence type="ECO:0000256" key="1">
    <source>
        <dbReference type="ARBA" id="ARBA00024322"/>
    </source>
</evidence>
<gene>
    <name evidence="4" type="ORF">GCM10022262_40850</name>
</gene>
<dbReference type="EMBL" id="BAABBA010000039">
    <property type="protein sequence ID" value="GAA3512702.1"/>
    <property type="molecule type" value="Genomic_DNA"/>
</dbReference>
<dbReference type="PANTHER" id="PTHR40449">
    <property type="entry name" value="ETHANOLAMINE UTILIZATION PROTEIN EUTS"/>
    <property type="match status" value="1"/>
</dbReference>
<protein>
    <submittedName>
        <fullName evidence="4">BMC domain-containing protein</fullName>
    </submittedName>
</protein>
<name>A0ABP6UQY7_9MICO</name>
<dbReference type="InterPro" id="IPR009307">
    <property type="entry name" value="EutS/PduU/CutR"/>
</dbReference>
<dbReference type="Proteomes" id="UP001499841">
    <property type="component" value="Unassembled WGS sequence"/>
</dbReference>
<comment type="caution">
    <text evidence="4">The sequence shown here is derived from an EMBL/GenBank/DDBJ whole genome shotgun (WGS) entry which is preliminary data.</text>
</comment>
<dbReference type="InterPro" id="IPR037233">
    <property type="entry name" value="CcmK-like_sf"/>
</dbReference>
<dbReference type="RefSeq" id="WP_345045374.1">
    <property type="nucleotide sequence ID" value="NZ_BAABBA010000039.1"/>
</dbReference>
<dbReference type="InterPro" id="IPR044870">
    <property type="entry name" value="BMC_CP"/>
</dbReference>
<keyword evidence="2" id="KW-1283">Bacterial microcompartment</keyword>
<reference evidence="5" key="1">
    <citation type="journal article" date="2019" name="Int. J. Syst. Evol. Microbiol.">
        <title>The Global Catalogue of Microorganisms (GCM) 10K type strain sequencing project: providing services to taxonomists for standard genome sequencing and annotation.</title>
        <authorList>
            <consortium name="The Broad Institute Genomics Platform"/>
            <consortium name="The Broad Institute Genome Sequencing Center for Infectious Disease"/>
            <person name="Wu L."/>
            <person name="Ma J."/>
        </authorList>
    </citation>
    <scope>NUCLEOTIDE SEQUENCE [LARGE SCALE GENOMIC DNA]</scope>
    <source>
        <strain evidence="5">JCM 17459</strain>
    </source>
</reference>
<dbReference type="Pfam" id="PF00936">
    <property type="entry name" value="BMC"/>
    <property type="match status" value="1"/>
</dbReference>
<organism evidence="4 5">
    <name type="scientific">Georgenia daeguensis</name>
    <dbReference type="NCBI Taxonomy" id="908355"/>
    <lineage>
        <taxon>Bacteria</taxon>
        <taxon>Bacillati</taxon>
        <taxon>Actinomycetota</taxon>
        <taxon>Actinomycetes</taxon>
        <taxon>Micrococcales</taxon>
        <taxon>Bogoriellaceae</taxon>
        <taxon>Georgenia</taxon>
    </lineage>
</organism>
<evidence type="ECO:0000259" key="3">
    <source>
        <dbReference type="PROSITE" id="PS51931"/>
    </source>
</evidence>
<dbReference type="SUPFAM" id="SSF143414">
    <property type="entry name" value="CcmK-like"/>
    <property type="match status" value="1"/>
</dbReference>
<feature type="domain" description="BMC circularly permuted" evidence="3">
    <location>
        <begin position="8"/>
        <end position="108"/>
    </location>
</feature>
<keyword evidence="5" id="KW-1185">Reference proteome</keyword>
<comment type="subcellular location">
    <subcellularLocation>
        <location evidence="1">Bacterial microcompartment</location>
    </subcellularLocation>
</comment>
<dbReference type="PANTHER" id="PTHR40449:SF2">
    <property type="entry name" value="BACTERIAL MICROCOMPARTMENT SHELL PROTEIN EUTS"/>
    <property type="match status" value="1"/>
</dbReference>